<feature type="transmembrane region" description="Helical" evidence="5">
    <location>
        <begin position="83"/>
        <end position="103"/>
    </location>
</feature>
<name>A0ABQ5ZEQ3_9HYPH</name>
<dbReference type="PANTHER" id="PTHR43496:SF1">
    <property type="entry name" value="POLYGALACTURONAN_RHAMNOGALACTURONAN TRANSPORT SYSTEM PERMEASE PROTEIN YTEP"/>
    <property type="match status" value="1"/>
</dbReference>
<keyword evidence="2 5" id="KW-0812">Transmembrane</keyword>
<feature type="transmembrane region" description="Helical" evidence="5">
    <location>
        <begin position="208"/>
        <end position="226"/>
    </location>
</feature>
<feature type="transmembrane region" description="Helical" evidence="5">
    <location>
        <begin position="115"/>
        <end position="139"/>
    </location>
</feature>
<keyword evidence="3 5" id="KW-1133">Transmembrane helix</keyword>
<feature type="transmembrane region" description="Helical" evidence="5">
    <location>
        <begin position="364"/>
        <end position="386"/>
    </location>
</feature>
<keyword evidence="5" id="KW-0813">Transport</keyword>
<feature type="transmembrane region" description="Helical" evidence="5">
    <location>
        <begin position="532"/>
        <end position="554"/>
    </location>
</feature>
<dbReference type="InterPro" id="IPR035906">
    <property type="entry name" value="MetI-like_sf"/>
</dbReference>
<dbReference type="Gene3D" id="1.10.3720.10">
    <property type="entry name" value="MetI-like"/>
    <property type="match status" value="2"/>
</dbReference>
<dbReference type="Proteomes" id="UP001156702">
    <property type="component" value="Unassembled WGS sequence"/>
</dbReference>
<sequence>MTLASQATPSGRTAAAPAFLRNIVVDPWLFGIFAVTTLSVLVFAALPIFTVLKQAVVTEHGFDIAVLISTLSQSFVWESLANTLLLGATSALIATAAGFLLAFSATRTTMPGKIFVHGVALLPIISPPFVMALAVVILFGRSGLITRELLGIRNANVYGFHSLVLIQSLAFTPIAYLNIRGMLQSIDSALEDASASLGASRWTTFSRVTLPLVTPAILSSTLLVFVKSVEDFGNPMLIGGNFNTLAVEAYSQMVGYFNLQAGALLASLMLVPSMTAFLIHRYWVSKRSYVTVTGKPSAQTIRISGAVVVPLTIACYAIVLAILLFYLTVIYVSFTRLPGVDNTLTTAHYVTVFTAGFHTLSNSLLLAGIATPVTAIAGMLIAYLLIRKAFPGSFLLRWGTLLSFAAPGTILGIGYVSTFNAPPLLLTGTAFIVIAAMVVKNLQVGIEAGSNQLRQIDKSIEEASTILGASNTRTFFQITLPLLKPALFTSLSYAFTRSLTTLSAVIFLVSANWTLITVTILSQVETLKLGVAAAYCSILVFVVLAILALMQLVLNSTSKR</sequence>
<dbReference type="PANTHER" id="PTHR43496">
    <property type="entry name" value="PROTEIN LPLB"/>
    <property type="match status" value="1"/>
</dbReference>
<protein>
    <submittedName>
        <fullName evidence="7">Iron ABC transporter permease</fullName>
    </submittedName>
</protein>
<feature type="transmembrane region" description="Helical" evidence="5">
    <location>
        <begin position="261"/>
        <end position="284"/>
    </location>
</feature>
<dbReference type="RefSeq" id="WP_244766329.1">
    <property type="nucleotide sequence ID" value="NZ_BSOP01000017.1"/>
</dbReference>
<evidence type="ECO:0000256" key="2">
    <source>
        <dbReference type="ARBA" id="ARBA00022692"/>
    </source>
</evidence>
<keyword evidence="8" id="KW-1185">Reference proteome</keyword>
<feature type="transmembrane region" description="Helical" evidence="5">
    <location>
        <begin position="424"/>
        <end position="442"/>
    </location>
</feature>
<feature type="transmembrane region" description="Helical" evidence="5">
    <location>
        <begin position="305"/>
        <end position="334"/>
    </location>
</feature>
<dbReference type="EMBL" id="BSOP01000017">
    <property type="protein sequence ID" value="GLR51143.1"/>
    <property type="molecule type" value="Genomic_DNA"/>
</dbReference>
<organism evidence="7 8">
    <name type="scientific">Shinella yambaruensis</name>
    <dbReference type="NCBI Taxonomy" id="415996"/>
    <lineage>
        <taxon>Bacteria</taxon>
        <taxon>Pseudomonadati</taxon>
        <taxon>Pseudomonadota</taxon>
        <taxon>Alphaproteobacteria</taxon>
        <taxon>Hyphomicrobiales</taxon>
        <taxon>Rhizobiaceae</taxon>
        <taxon>Shinella</taxon>
    </lineage>
</organism>
<feature type="domain" description="ABC transmembrane type-1" evidence="6">
    <location>
        <begin position="360"/>
        <end position="550"/>
    </location>
</feature>
<dbReference type="CDD" id="cd06261">
    <property type="entry name" value="TM_PBP2"/>
    <property type="match status" value="2"/>
</dbReference>
<feature type="transmembrane region" description="Helical" evidence="5">
    <location>
        <begin position="398"/>
        <end position="418"/>
    </location>
</feature>
<gene>
    <name evidence="7" type="ORF">GCM10007923_23510</name>
</gene>
<evidence type="ECO:0000256" key="4">
    <source>
        <dbReference type="ARBA" id="ARBA00023136"/>
    </source>
</evidence>
<feature type="domain" description="ABC transmembrane type-1" evidence="6">
    <location>
        <begin position="80"/>
        <end position="280"/>
    </location>
</feature>
<evidence type="ECO:0000313" key="8">
    <source>
        <dbReference type="Proteomes" id="UP001156702"/>
    </source>
</evidence>
<dbReference type="InterPro" id="IPR000515">
    <property type="entry name" value="MetI-like"/>
</dbReference>
<proteinExistence type="inferred from homology"/>
<accession>A0ABQ5ZEQ3</accession>
<dbReference type="PROSITE" id="PS50928">
    <property type="entry name" value="ABC_TM1"/>
    <property type="match status" value="2"/>
</dbReference>
<feature type="transmembrane region" description="Helical" evidence="5">
    <location>
        <begin position="499"/>
        <end position="520"/>
    </location>
</feature>
<evidence type="ECO:0000256" key="3">
    <source>
        <dbReference type="ARBA" id="ARBA00022989"/>
    </source>
</evidence>
<evidence type="ECO:0000256" key="5">
    <source>
        <dbReference type="RuleBase" id="RU363032"/>
    </source>
</evidence>
<comment type="similarity">
    <text evidence="5">Belongs to the binding-protein-dependent transport system permease family.</text>
</comment>
<comment type="subcellular location">
    <subcellularLocation>
        <location evidence="1 5">Cell membrane</location>
        <topology evidence="1 5">Multi-pass membrane protein</topology>
    </subcellularLocation>
</comment>
<evidence type="ECO:0000256" key="1">
    <source>
        <dbReference type="ARBA" id="ARBA00004651"/>
    </source>
</evidence>
<dbReference type="SUPFAM" id="SSF161098">
    <property type="entry name" value="MetI-like"/>
    <property type="match status" value="2"/>
</dbReference>
<comment type="caution">
    <text evidence="7">The sequence shown here is derived from an EMBL/GenBank/DDBJ whole genome shotgun (WGS) entry which is preliminary data.</text>
</comment>
<keyword evidence="4 5" id="KW-0472">Membrane</keyword>
<reference evidence="8" key="1">
    <citation type="journal article" date="2019" name="Int. J. Syst. Evol. Microbiol.">
        <title>The Global Catalogue of Microorganisms (GCM) 10K type strain sequencing project: providing services to taxonomists for standard genome sequencing and annotation.</title>
        <authorList>
            <consortium name="The Broad Institute Genomics Platform"/>
            <consortium name="The Broad Institute Genome Sequencing Center for Infectious Disease"/>
            <person name="Wu L."/>
            <person name="Ma J."/>
        </authorList>
    </citation>
    <scope>NUCLEOTIDE SEQUENCE [LARGE SCALE GENOMIC DNA]</scope>
    <source>
        <strain evidence="8">NBRC 102122</strain>
    </source>
</reference>
<evidence type="ECO:0000259" key="6">
    <source>
        <dbReference type="PROSITE" id="PS50928"/>
    </source>
</evidence>
<feature type="transmembrane region" description="Helical" evidence="5">
    <location>
        <begin position="28"/>
        <end position="49"/>
    </location>
</feature>
<evidence type="ECO:0000313" key="7">
    <source>
        <dbReference type="EMBL" id="GLR51143.1"/>
    </source>
</evidence>
<dbReference type="Pfam" id="PF00528">
    <property type="entry name" value="BPD_transp_1"/>
    <property type="match status" value="2"/>
</dbReference>
<feature type="transmembrane region" description="Helical" evidence="5">
    <location>
        <begin position="159"/>
        <end position="179"/>
    </location>
</feature>